<dbReference type="GeneID" id="94351412"/>
<protein>
    <submittedName>
        <fullName evidence="1">Uncharacterized protein</fullName>
    </submittedName>
</protein>
<dbReference type="RefSeq" id="XP_067819940.1">
    <property type="nucleotide sequence ID" value="XM_067965741.1"/>
</dbReference>
<dbReference type="Gene3D" id="1.10.287.2900">
    <property type="match status" value="1"/>
</dbReference>
<dbReference type="AlphaFoldDB" id="A0A976IG17"/>
<dbReference type="KEGG" id="blac:94351412"/>
<evidence type="ECO:0000313" key="3">
    <source>
        <dbReference type="Proteomes" id="UP000294530"/>
    </source>
</evidence>
<reference evidence="1" key="2">
    <citation type="submission" date="2021-07" db="EMBL/GenBank/DDBJ databases">
        <authorList>
            <person name="Fletcher K."/>
        </authorList>
    </citation>
    <scope>NUCLEOTIDE SEQUENCE</scope>
    <source>
        <strain evidence="1">SF5</strain>
    </source>
</reference>
<keyword evidence="3" id="KW-1185">Reference proteome</keyword>
<proteinExistence type="predicted"/>
<reference evidence="1 3" key="1">
    <citation type="journal article" date="2021" name="Genome Biol.">
        <title>AFLAP: assembly-free linkage analysis pipeline using k-mers from genome sequencing data.</title>
        <authorList>
            <person name="Fletcher K."/>
            <person name="Zhang L."/>
            <person name="Gil J."/>
            <person name="Han R."/>
            <person name="Cavanaugh K."/>
            <person name="Michelmore R."/>
        </authorList>
    </citation>
    <scope>NUCLEOTIDE SEQUENCE [LARGE SCALE GENOMIC DNA]</scope>
    <source>
        <strain evidence="1 3">SF5</strain>
    </source>
</reference>
<comment type="caution">
    <text evidence="1">The sequence shown here is derived from an EMBL/GenBank/DDBJ whole genome shotgun (WGS) entry which is preliminary data.</text>
</comment>
<dbReference type="EMBL" id="SHOA02000014">
    <property type="protein sequence ID" value="TDH70441.1"/>
    <property type="molecule type" value="Genomic_DNA"/>
</dbReference>
<dbReference type="Proteomes" id="UP000294530">
    <property type="component" value="Unassembled WGS sequence"/>
</dbReference>
<gene>
    <name evidence="1" type="ORF">CCR75_007683</name>
    <name evidence="2" type="ORF">CCR75_007685</name>
</gene>
<sequence>MPNKECPACKLGDDTYHPSAVKTTGCEESYLRVDACMKLNRGRVSACVEEWRDFRKCHELVKEASKDGEL</sequence>
<dbReference type="EMBL" id="SHOA02000014">
    <property type="protein sequence ID" value="TDH70443.1"/>
    <property type="molecule type" value="Genomic_DNA"/>
</dbReference>
<evidence type="ECO:0000313" key="2">
    <source>
        <dbReference type="EMBL" id="TDH70443.1"/>
    </source>
</evidence>
<organism evidence="1 3">
    <name type="scientific">Bremia lactucae</name>
    <name type="common">Lettuce downy mildew</name>
    <dbReference type="NCBI Taxonomy" id="4779"/>
    <lineage>
        <taxon>Eukaryota</taxon>
        <taxon>Sar</taxon>
        <taxon>Stramenopiles</taxon>
        <taxon>Oomycota</taxon>
        <taxon>Peronosporomycetes</taxon>
        <taxon>Peronosporales</taxon>
        <taxon>Peronosporaceae</taxon>
        <taxon>Bremia</taxon>
    </lineage>
</organism>
<accession>A0A976IG17</accession>
<evidence type="ECO:0000313" key="1">
    <source>
        <dbReference type="EMBL" id="TDH70441.1"/>
    </source>
</evidence>
<name>A0A976IG17_BRELC</name>
<dbReference type="OrthoDB" id="88434at2759"/>